<evidence type="ECO:0000256" key="1">
    <source>
        <dbReference type="ARBA" id="ARBA00023015"/>
    </source>
</evidence>
<proteinExistence type="predicted"/>
<evidence type="ECO:0000259" key="4">
    <source>
        <dbReference type="PROSITE" id="PS50995"/>
    </source>
</evidence>
<keyword evidence="6" id="KW-1185">Reference proteome</keyword>
<dbReference type="SUPFAM" id="SSF46785">
    <property type="entry name" value="Winged helix' DNA-binding domain"/>
    <property type="match status" value="1"/>
</dbReference>
<dbReference type="PANTHER" id="PTHR42756:SF1">
    <property type="entry name" value="TRANSCRIPTIONAL REPRESSOR OF EMRAB OPERON"/>
    <property type="match status" value="1"/>
</dbReference>
<organism evidence="5 6">
    <name type="scientific">Streptomyces flaveolus</name>
    <dbReference type="NCBI Taxonomy" id="67297"/>
    <lineage>
        <taxon>Bacteria</taxon>
        <taxon>Bacillati</taxon>
        <taxon>Actinomycetota</taxon>
        <taxon>Actinomycetes</taxon>
        <taxon>Kitasatosporales</taxon>
        <taxon>Streptomycetaceae</taxon>
        <taxon>Streptomyces</taxon>
    </lineage>
</organism>
<dbReference type="SMART" id="SM00347">
    <property type="entry name" value="HTH_MARR"/>
    <property type="match status" value="1"/>
</dbReference>
<comment type="caution">
    <text evidence="5">The sequence shown here is derived from an EMBL/GenBank/DDBJ whole genome shotgun (WGS) entry which is preliminary data.</text>
</comment>
<dbReference type="InterPro" id="IPR036388">
    <property type="entry name" value="WH-like_DNA-bd_sf"/>
</dbReference>
<keyword evidence="1" id="KW-0805">Transcription regulation</keyword>
<dbReference type="RefSeq" id="WP_048910674.1">
    <property type="nucleotide sequence ID" value="NZ_JBEXDP010000020.1"/>
</dbReference>
<name>A0ABV3AHA1_9ACTN</name>
<dbReference type="PROSITE" id="PS50995">
    <property type="entry name" value="HTH_MARR_2"/>
    <property type="match status" value="1"/>
</dbReference>
<evidence type="ECO:0000256" key="3">
    <source>
        <dbReference type="ARBA" id="ARBA00023163"/>
    </source>
</evidence>
<sequence>MTMKDPGERVGYLIWQLSQAYVQRLDQALRPLKLTQAQFSALVRLSRDGALSSAELARRCGITAQSMGTALRGLVERGLVERRAHPTHGKIVEMSVTAAGVELALRAEAAVEPCEQEALEPFPPHEQEQVRAYLRRMLGALNPQALGPAGEQTHDGHE</sequence>
<dbReference type="Proteomes" id="UP001551011">
    <property type="component" value="Unassembled WGS sequence"/>
</dbReference>
<dbReference type="EMBL" id="JBFAEG010000026">
    <property type="protein sequence ID" value="MEU5711323.1"/>
    <property type="molecule type" value="Genomic_DNA"/>
</dbReference>
<feature type="domain" description="HTH marR-type" evidence="4">
    <location>
        <begin position="7"/>
        <end position="139"/>
    </location>
</feature>
<gene>
    <name evidence="5" type="ORF">AB0H04_31430</name>
</gene>
<dbReference type="PANTHER" id="PTHR42756">
    <property type="entry name" value="TRANSCRIPTIONAL REGULATOR, MARR"/>
    <property type="match status" value="1"/>
</dbReference>
<evidence type="ECO:0000256" key="2">
    <source>
        <dbReference type="ARBA" id="ARBA00023125"/>
    </source>
</evidence>
<keyword evidence="2" id="KW-0238">DNA-binding</keyword>
<dbReference type="InterPro" id="IPR036390">
    <property type="entry name" value="WH_DNA-bd_sf"/>
</dbReference>
<dbReference type="InterPro" id="IPR000835">
    <property type="entry name" value="HTH_MarR-typ"/>
</dbReference>
<accession>A0ABV3AHA1</accession>
<dbReference type="Gene3D" id="1.10.10.10">
    <property type="entry name" value="Winged helix-like DNA-binding domain superfamily/Winged helix DNA-binding domain"/>
    <property type="match status" value="1"/>
</dbReference>
<protein>
    <submittedName>
        <fullName evidence="5">MarR family transcriptional regulator</fullName>
    </submittedName>
</protein>
<dbReference type="Pfam" id="PF12802">
    <property type="entry name" value="MarR_2"/>
    <property type="match status" value="1"/>
</dbReference>
<evidence type="ECO:0000313" key="6">
    <source>
        <dbReference type="Proteomes" id="UP001551011"/>
    </source>
</evidence>
<keyword evidence="3" id="KW-0804">Transcription</keyword>
<reference evidence="5 6" key="1">
    <citation type="submission" date="2024-06" db="EMBL/GenBank/DDBJ databases">
        <title>The Natural Products Discovery Center: Release of the First 8490 Sequenced Strains for Exploring Actinobacteria Biosynthetic Diversity.</title>
        <authorList>
            <person name="Kalkreuter E."/>
            <person name="Kautsar S.A."/>
            <person name="Yang D."/>
            <person name="Bader C.D."/>
            <person name="Teijaro C.N."/>
            <person name="Fluegel L."/>
            <person name="Davis C.M."/>
            <person name="Simpson J.R."/>
            <person name="Lauterbach L."/>
            <person name="Steele A.D."/>
            <person name="Gui C."/>
            <person name="Meng S."/>
            <person name="Li G."/>
            <person name="Viehrig K."/>
            <person name="Ye F."/>
            <person name="Su P."/>
            <person name="Kiefer A.F."/>
            <person name="Nichols A."/>
            <person name="Cepeda A.J."/>
            <person name="Yan W."/>
            <person name="Fan B."/>
            <person name="Jiang Y."/>
            <person name="Adhikari A."/>
            <person name="Zheng C.-J."/>
            <person name="Schuster L."/>
            <person name="Cowan T.M."/>
            <person name="Smanski M.J."/>
            <person name="Chevrette M.G."/>
            <person name="De Carvalho L.P.S."/>
            <person name="Shen B."/>
        </authorList>
    </citation>
    <scope>NUCLEOTIDE SEQUENCE [LARGE SCALE GENOMIC DNA]</scope>
    <source>
        <strain evidence="5 6">NPDC020594</strain>
    </source>
</reference>
<evidence type="ECO:0000313" key="5">
    <source>
        <dbReference type="EMBL" id="MEU5711323.1"/>
    </source>
</evidence>